<keyword evidence="4 5" id="KW-0238">DNA-binding</keyword>
<name>A0AAJ7C1Q7_CEPCN</name>
<protein>
    <submittedName>
        <fullName evidence="8">Uncharacterized protein LOC107269891</fullName>
    </submittedName>
</protein>
<dbReference type="SMART" id="SM00692">
    <property type="entry name" value="DM3"/>
    <property type="match status" value="1"/>
</dbReference>
<dbReference type="Gene3D" id="6.20.210.20">
    <property type="entry name" value="THAP domain"/>
    <property type="match status" value="1"/>
</dbReference>
<dbReference type="InterPro" id="IPR038441">
    <property type="entry name" value="THAP_Znf_sf"/>
</dbReference>
<dbReference type="KEGG" id="ccin:107269891"/>
<dbReference type="InterPro" id="IPR006612">
    <property type="entry name" value="THAP_Znf"/>
</dbReference>
<dbReference type="RefSeq" id="XP_015599776.1">
    <property type="nucleotide sequence ID" value="XM_015744290.2"/>
</dbReference>
<dbReference type="PANTHER" id="PTHR46600:SF11">
    <property type="entry name" value="THAP DOMAIN-CONTAINING PROTEIN 10"/>
    <property type="match status" value="1"/>
</dbReference>
<dbReference type="PROSITE" id="PS50950">
    <property type="entry name" value="ZF_THAP"/>
    <property type="match status" value="1"/>
</dbReference>
<evidence type="ECO:0000256" key="5">
    <source>
        <dbReference type="PROSITE-ProRule" id="PRU00309"/>
    </source>
</evidence>
<accession>A0AAJ7C1Q7</accession>
<evidence type="ECO:0000313" key="8">
    <source>
        <dbReference type="RefSeq" id="XP_015599776.1"/>
    </source>
</evidence>
<dbReference type="PANTHER" id="PTHR46600">
    <property type="entry name" value="THAP DOMAIN-CONTAINING"/>
    <property type="match status" value="1"/>
</dbReference>
<evidence type="ECO:0000313" key="7">
    <source>
        <dbReference type="Proteomes" id="UP000694920"/>
    </source>
</evidence>
<feature type="domain" description="THAP-type" evidence="6">
    <location>
        <begin position="13"/>
        <end position="98"/>
    </location>
</feature>
<evidence type="ECO:0000256" key="1">
    <source>
        <dbReference type="ARBA" id="ARBA00022723"/>
    </source>
</evidence>
<dbReference type="GO" id="GO:0008270">
    <property type="term" value="F:zinc ion binding"/>
    <property type="evidence" value="ECO:0007669"/>
    <property type="project" value="UniProtKB-KW"/>
</dbReference>
<evidence type="ECO:0000259" key="6">
    <source>
        <dbReference type="PROSITE" id="PS50950"/>
    </source>
</evidence>
<dbReference type="AlphaFoldDB" id="A0AAJ7C1Q7"/>
<keyword evidence="7" id="KW-1185">Reference proteome</keyword>
<evidence type="ECO:0000256" key="4">
    <source>
        <dbReference type="ARBA" id="ARBA00023125"/>
    </source>
</evidence>
<dbReference type="InterPro" id="IPR026516">
    <property type="entry name" value="THAP1/10"/>
</dbReference>
<dbReference type="GO" id="GO:0043565">
    <property type="term" value="F:sequence-specific DNA binding"/>
    <property type="evidence" value="ECO:0007669"/>
    <property type="project" value="InterPro"/>
</dbReference>
<dbReference type="Proteomes" id="UP000694920">
    <property type="component" value="Unplaced"/>
</dbReference>
<dbReference type="Pfam" id="PF05485">
    <property type="entry name" value="THAP"/>
    <property type="match status" value="1"/>
</dbReference>
<dbReference type="GeneID" id="107269891"/>
<organism evidence="7 8">
    <name type="scientific">Cephus cinctus</name>
    <name type="common">Wheat stem sawfly</name>
    <dbReference type="NCBI Taxonomy" id="211228"/>
    <lineage>
        <taxon>Eukaryota</taxon>
        <taxon>Metazoa</taxon>
        <taxon>Ecdysozoa</taxon>
        <taxon>Arthropoda</taxon>
        <taxon>Hexapoda</taxon>
        <taxon>Insecta</taxon>
        <taxon>Pterygota</taxon>
        <taxon>Neoptera</taxon>
        <taxon>Endopterygota</taxon>
        <taxon>Hymenoptera</taxon>
        <taxon>Cephoidea</taxon>
        <taxon>Cephidae</taxon>
        <taxon>Cephus</taxon>
    </lineage>
</organism>
<proteinExistence type="predicted"/>
<keyword evidence="1" id="KW-0479">Metal-binding</keyword>
<evidence type="ECO:0000256" key="3">
    <source>
        <dbReference type="ARBA" id="ARBA00022833"/>
    </source>
</evidence>
<keyword evidence="2 5" id="KW-0863">Zinc-finger</keyword>
<dbReference type="SMART" id="SM00980">
    <property type="entry name" value="THAP"/>
    <property type="match status" value="1"/>
</dbReference>
<sequence>MLVKFIKIEYYKMVLRCVMCGLSREMCITANTISFHKFPMDRVRREKWCSAMELSVEKIFKNSVLCRLHFDKDCFVHSSDPRDTFRKRLKLDAVPSIRNIFHNEIEGKNEANVTKNNECVVKTEPQILEENKLISDKYIKMEINVDSEQSESNENVTKVITEGTSFNCISLNENKILKRSQDFDTHIQFSGRLKKITNIKWDDISHSLPLCKIYFEEAQDVIADLEKKLRSKGHRTWRLEKRVKSLKSMLQVMKNRKLLTEEMATKLKKNTSPVVASVIR</sequence>
<keyword evidence="3" id="KW-0862">Zinc</keyword>
<reference evidence="8" key="1">
    <citation type="submission" date="2025-08" db="UniProtKB">
        <authorList>
            <consortium name="RefSeq"/>
        </authorList>
    </citation>
    <scope>IDENTIFICATION</scope>
</reference>
<evidence type="ECO:0000256" key="2">
    <source>
        <dbReference type="ARBA" id="ARBA00022771"/>
    </source>
</evidence>
<dbReference type="SUPFAM" id="SSF57716">
    <property type="entry name" value="Glucocorticoid receptor-like (DNA-binding domain)"/>
    <property type="match status" value="1"/>
</dbReference>
<gene>
    <name evidence="8" type="primary">LOC107269891</name>
</gene>